<comment type="caution">
    <text evidence="2">The sequence shown here is derived from an EMBL/GenBank/DDBJ whole genome shotgun (WGS) entry which is preliminary data.</text>
</comment>
<reference evidence="2 3" key="1">
    <citation type="submission" date="2020-04" db="EMBL/GenBank/DDBJ databases">
        <title>Perkinsus olseni comparative genomics.</title>
        <authorList>
            <person name="Bogema D.R."/>
        </authorList>
    </citation>
    <scope>NUCLEOTIDE SEQUENCE [LARGE SCALE GENOMIC DNA]</scope>
    <source>
        <strain evidence="2 3">ATCC PRA-207</strain>
    </source>
</reference>
<keyword evidence="1" id="KW-0812">Transmembrane</keyword>
<keyword evidence="1" id="KW-0472">Membrane</keyword>
<feature type="non-terminal residue" evidence="2">
    <location>
        <position position="182"/>
    </location>
</feature>
<sequence>LLLSPTTSTTTTITYDQNYNYYHLRPALQLLSPTTSTTTTITYDQNYYYHLRPALLLSVGEEAMHDWHGLTVRTGHSGHLRYPTDSTVQASIVASRWYILIREPSSSFLVSRGHNFREYRLYVDAEDVRLGRWWLRTALRSRVQRVEGVDADRRLMGALLFCMFNHGFWSVWVSLVGLWEMQ</sequence>
<protein>
    <submittedName>
        <fullName evidence="2">Uncharacterized protein</fullName>
    </submittedName>
</protein>
<evidence type="ECO:0000256" key="1">
    <source>
        <dbReference type="SAM" id="Phobius"/>
    </source>
</evidence>
<proteinExistence type="predicted"/>
<evidence type="ECO:0000313" key="3">
    <source>
        <dbReference type="Proteomes" id="UP000553632"/>
    </source>
</evidence>
<dbReference type="EMBL" id="JABANO010011672">
    <property type="protein sequence ID" value="KAF4743097.1"/>
    <property type="molecule type" value="Genomic_DNA"/>
</dbReference>
<evidence type="ECO:0000313" key="2">
    <source>
        <dbReference type="EMBL" id="KAF4743097.1"/>
    </source>
</evidence>
<dbReference type="AlphaFoldDB" id="A0A7J6TE41"/>
<keyword evidence="3" id="KW-1185">Reference proteome</keyword>
<organism evidence="2 3">
    <name type="scientific">Perkinsus olseni</name>
    <name type="common">Perkinsus atlanticus</name>
    <dbReference type="NCBI Taxonomy" id="32597"/>
    <lineage>
        <taxon>Eukaryota</taxon>
        <taxon>Sar</taxon>
        <taxon>Alveolata</taxon>
        <taxon>Perkinsozoa</taxon>
        <taxon>Perkinsea</taxon>
        <taxon>Perkinsida</taxon>
        <taxon>Perkinsidae</taxon>
        <taxon>Perkinsus</taxon>
    </lineage>
</organism>
<feature type="non-terminal residue" evidence="2">
    <location>
        <position position="1"/>
    </location>
</feature>
<dbReference type="Proteomes" id="UP000553632">
    <property type="component" value="Unassembled WGS sequence"/>
</dbReference>
<accession>A0A7J6TE41</accession>
<gene>
    <name evidence="2" type="ORF">FOZ63_004969</name>
</gene>
<keyword evidence="1" id="KW-1133">Transmembrane helix</keyword>
<name>A0A7J6TE41_PEROL</name>
<feature type="transmembrane region" description="Helical" evidence="1">
    <location>
        <begin position="155"/>
        <end position="179"/>
    </location>
</feature>